<dbReference type="AlphaFoldDB" id="B7Q6B1"/>
<dbReference type="VEuPathDB" id="VectorBase:ISCW010735"/>
<proteinExistence type="predicted"/>
<dbReference type="HOGENOM" id="CLU_2592439_0_0_1"/>
<dbReference type="EMBL" id="ABJB010250786">
    <property type="status" value="NOT_ANNOTATED_CDS"/>
    <property type="molecule type" value="Genomic_DNA"/>
</dbReference>
<dbReference type="Proteomes" id="UP000001555">
    <property type="component" value="Unassembled WGS sequence"/>
</dbReference>
<keyword evidence="3" id="KW-1185">Reference proteome</keyword>
<organism>
    <name type="scientific">Ixodes scapularis</name>
    <name type="common">Black-legged tick</name>
    <name type="synonym">Deer tick</name>
    <dbReference type="NCBI Taxonomy" id="6945"/>
    <lineage>
        <taxon>Eukaryota</taxon>
        <taxon>Metazoa</taxon>
        <taxon>Ecdysozoa</taxon>
        <taxon>Arthropoda</taxon>
        <taxon>Chelicerata</taxon>
        <taxon>Arachnida</taxon>
        <taxon>Acari</taxon>
        <taxon>Parasitiformes</taxon>
        <taxon>Ixodida</taxon>
        <taxon>Ixodoidea</taxon>
        <taxon>Ixodidae</taxon>
        <taxon>Ixodinae</taxon>
        <taxon>Ixodes</taxon>
    </lineage>
</organism>
<evidence type="ECO:0000313" key="1">
    <source>
        <dbReference type="EMBL" id="EEC14383.1"/>
    </source>
</evidence>
<sequence>MPGGADPLRWLSLLRVTTMVFSSRLSDLLEDTSGLRKEDRSTVDDGDAVVVLEAVLLLVTPYFRGRWWIRSSLEACSGRV</sequence>
<name>B7Q6B1_IXOSC</name>
<reference evidence="1 3" key="1">
    <citation type="submission" date="2008-03" db="EMBL/GenBank/DDBJ databases">
        <title>Annotation of Ixodes scapularis.</title>
        <authorList>
            <consortium name="Ixodes scapularis Genome Project Consortium"/>
            <person name="Caler E."/>
            <person name="Hannick L.I."/>
            <person name="Bidwell S."/>
            <person name="Joardar V."/>
            <person name="Thiagarajan M."/>
            <person name="Amedeo P."/>
            <person name="Galinsky K.J."/>
            <person name="Schobel S."/>
            <person name="Inman J."/>
            <person name="Hostetler J."/>
            <person name="Miller J."/>
            <person name="Hammond M."/>
            <person name="Megy K."/>
            <person name="Lawson D."/>
            <person name="Kodira C."/>
            <person name="Sutton G."/>
            <person name="Meyer J."/>
            <person name="Hill C.A."/>
            <person name="Birren B."/>
            <person name="Nene V."/>
            <person name="Collins F."/>
            <person name="Alarcon-Chaidez F."/>
            <person name="Wikel S."/>
            <person name="Strausberg R."/>
        </authorList>
    </citation>
    <scope>NUCLEOTIDE SEQUENCE [LARGE SCALE GENOMIC DNA]</scope>
    <source>
        <strain evidence="3">Wikel</strain>
        <strain evidence="1">Wikel colony</strain>
    </source>
</reference>
<protein>
    <submittedName>
        <fullName evidence="1 2">Uncharacterized protein</fullName>
    </submittedName>
</protein>
<evidence type="ECO:0000313" key="2">
    <source>
        <dbReference type="EnsemblMetazoa" id="ISCW010735-PA"/>
    </source>
</evidence>
<gene>
    <name evidence="1" type="ORF">IscW_ISCW010735</name>
</gene>
<dbReference type="EnsemblMetazoa" id="ISCW010735-RA">
    <property type="protein sequence ID" value="ISCW010735-PA"/>
    <property type="gene ID" value="ISCW010735"/>
</dbReference>
<accession>B7Q6B1</accession>
<dbReference type="EMBL" id="DS866335">
    <property type="protein sequence ID" value="EEC14383.1"/>
    <property type="molecule type" value="Genomic_DNA"/>
</dbReference>
<evidence type="ECO:0000313" key="3">
    <source>
        <dbReference type="Proteomes" id="UP000001555"/>
    </source>
</evidence>
<reference evidence="2" key="2">
    <citation type="submission" date="2020-05" db="UniProtKB">
        <authorList>
            <consortium name="EnsemblMetazoa"/>
        </authorList>
    </citation>
    <scope>IDENTIFICATION</scope>
    <source>
        <strain evidence="2">wikel</strain>
    </source>
</reference>
<dbReference type="InParanoid" id="B7Q6B1"/>
<dbReference type="PaxDb" id="6945-B7Q6B1"/>
<dbReference type="VEuPathDB" id="VectorBase:ISCI010735"/>